<dbReference type="PANTHER" id="PTHR11972:SF190">
    <property type="entry name" value="OS08G0453700 PROTEIN"/>
    <property type="match status" value="1"/>
</dbReference>
<keyword evidence="5" id="KW-0812">Transmembrane</keyword>
<evidence type="ECO:0000313" key="15">
    <source>
        <dbReference type="EnsemblPlants" id="Zm00001eb040550_P002"/>
    </source>
</evidence>
<feature type="compositionally biased region" description="Basic and acidic residues" evidence="13">
    <location>
        <begin position="467"/>
        <end position="477"/>
    </location>
</feature>
<feature type="region of interest" description="Disordered" evidence="13">
    <location>
        <begin position="355"/>
        <end position="384"/>
    </location>
</feature>
<feature type="region of interest" description="Disordered" evidence="13">
    <location>
        <begin position="685"/>
        <end position="704"/>
    </location>
</feature>
<dbReference type="CDD" id="cd00051">
    <property type="entry name" value="EFh"/>
    <property type="match status" value="1"/>
</dbReference>
<protein>
    <recommendedName>
        <fullName evidence="14">EF-hand domain-containing protein</fullName>
    </recommendedName>
</protein>
<dbReference type="GO" id="GO:0050664">
    <property type="term" value="F:oxidoreductase activity, acting on NAD(P)H, oxygen as acceptor"/>
    <property type="evidence" value="ECO:0007669"/>
    <property type="project" value="InterPro"/>
</dbReference>
<evidence type="ECO:0000256" key="12">
    <source>
        <dbReference type="ARBA" id="ARBA00023136"/>
    </source>
</evidence>
<dbReference type="AlphaFoldDB" id="A0A804LVW4"/>
<keyword evidence="4" id="KW-0285">Flavoprotein</keyword>
<dbReference type="InterPro" id="IPR011992">
    <property type="entry name" value="EF-hand-dom_pair"/>
</dbReference>
<feature type="compositionally biased region" description="Gly residues" evidence="13">
    <location>
        <begin position="548"/>
        <end position="562"/>
    </location>
</feature>
<organism evidence="15 16">
    <name type="scientific">Zea mays</name>
    <name type="common">Maize</name>
    <dbReference type="NCBI Taxonomy" id="4577"/>
    <lineage>
        <taxon>Eukaryota</taxon>
        <taxon>Viridiplantae</taxon>
        <taxon>Streptophyta</taxon>
        <taxon>Embryophyta</taxon>
        <taxon>Tracheophyta</taxon>
        <taxon>Spermatophyta</taxon>
        <taxon>Magnoliopsida</taxon>
        <taxon>Liliopsida</taxon>
        <taxon>Poales</taxon>
        <taxon>Poaceae</taxon>
        <taxon>PACMAD clade</taxon>
        <taxon>Panicoideae</taxon>
        <taxon>Andropogonodae</taxon>
        <taxon>Andropogoneae</taxon>
        <taxon>Tripsacinae</taxon>
        <taxon>Zea</taxon>
    </lineage>
</organism>
<sequence>MWAPSRGSSSGSGRRTWRRRIADYLADDQTDVSDNESFITAHSDEHAAPASGAGGMLPAFLADQGDLVEVMLELDEESMVVRSVTPTAAALCGPTSLPLPGARSLSRCSSTSSRIRRKFAWLRSPSPRPPAATAASDQQVVVREAALAARERRRAQARLDRSRSGARRALKGLRFISRTTGSSDADAGAGAGLWRGVEERFNALATDGLLARDDFGDCIGMVDSKEFAVGIFDALARRRRQNLERISKDELYEFWLQISDQSFDARLQIFFDMVDTNVDGRITREEVQELIVLSASANKLSKLKEQAEEYASLIMEELDPENLGYIELWQLEALLLQRDAYMTYSRPMSSGSAAQWSQGLSGGAGAGGQPSAQQQQGVASRWRRWSPRRAAARARVAAAESWRRAWVLALWVAAMAALFAWRFVQYRRDAQAQHGARAPPRVPQHADVAPLHLGALLRPLRRQHRLPQDHRDGDRAGHLPARGEPPGVRLPAADRVGARGVPSGGALLRAGQAQLPRAPGGRGGRDGDRHGHAHGRVLHPGHAAVPEAGGGQQGQEEGGGLRMQGRPARRLQRLLVLAPPAHRRLPPAPRPRLVHVPRRQVVPEDDVDVHFCAAGALRRGTDATGLPIQGLRSQDSQGVPPAGERPDRYHVEALRVPLQERAVHIPPVSNNLPVRVAPFLHHLSSRRRLRQRPRPDQGRLDTGAQAHLRRELLHAVRAQTGCLRGPRRGGPQDQEPAEVAGRRPLRRPRAGLQELRRAAPRRPRDRRHALHQHPQRPPQQHQAGRRAHGPGNGDRPGRGQRQQPERVDGERRRQQEEGVPNDLRPLLLGHEGAWVVRVVQGGDERGRRDGQ</sequence>
<dbReference type="Proteomes" id="UP000007305">
    <property type="component" value="Chromosome 1"/>
</dbReference>
<keyword evidence="8" id="KW-0106">Calcium</keyword>
<dbReference type="PROSITE" id="PS50222">
    <property type="entry name" value="EF_HAND_2"/>
    <property type="match status" value="1"/>
</dbReference>
<dbReference type="InterPro" id="IPR050369">
    <property type="entry name" value="RBOH/FRE"/>
</dbReference>
<accession>A0A804LVW4</accession>
<keyword evidence="11" id="KW-0560">Oxidoreductase</keyword>
<keyword evidence="16" id="KW-1185">Reference proteome</keyword>
<reference evidence="16" key="1">
    <citation type="submission" date="2015-12" db="EMBL/GenBank/DDBJ databases">
        <title>Update maize B73 reference genome by single molecule sequencing technologies.</title>
        <authorList>
            <consortium name="Maize Genome Sequencing Project"/>
            <person name="Ware D."/>
        </authorList>
    </citation>
    <scope>NUCLEOTIDE SEQUENCE [LARGE SCALE GENOMIC DNA]</scope>
    <source>
        <strain evidence="16">cv. B73</strain>
    </source>
</reference>
<dbReference type="EnsemblPlants" id="Zm00001eb040550_T002">
    <property type="protein sequence ID" value="Zm00001eb040550_P002"/>
    <property type="gene ID" value="Zm00001eb040550"/>
</dbReference>
<feature type="compositionally biased region" description="Low complexity" evidence="13">
    <location>
        <begin position="369"/>
        <end position="380"/>
    </location>
</feature>
<evidence type="ECO:0000256" key="5">
    <source>
        <dbReference type="ARBA" id="ARBA00022692"/>
    </source>
</evidence>
<keyword evidence="7" id="KW-0274">FAD</keyword>
<feature type="region of interest" description="Disordered" evidence="13">
    <location>
        <begin position="624"/>
        <end position="645"/>
    </location>
</feature>
<dbReference type="PANTHER" id="PTHR11972">
    <property type="entry name" value="NADPH OXIDASE"/>
    <property type="match status" value="1"/>
</dbReference>
<feature type="domain" description="EF-hand" evidence="14">
    <location>
        <begin position="262"/>
        <end position="297"/>
    </location>
</feature>
<reference evidence="15" key="2">
    <citation type="submission" date="2019-07" db="EMBL/GenBank/DDBJ databases">
        <authorList>
            <person name="Seetharam A."/>
            <person name="Woodhouse M."/>
            <person name="Cannon E."/>
        </authorList>
    </citation>
    <scope>NUCLEOTIDE SEQUENCE [LARGE SCALE GENOMIC DNA]</scope>
    <source>
        <strain evidence="15">cv. B73</strain>
    </source>
</reference>
<proteinExistence type="inferred from homology"/>
<feature type="compositionally biased region" description="Basic residues" evidence="13">
    <location>
        <begin position="758"/>
        <end position="774"/>
    </location>
</feature>
<evidence type="ECO:0000256" key="1">
    <source>
        <dbReference type="ARBA" id="ARBA00004141"/>
    </source>
</evidence>
<evidence type="ECO:0000256" key="13">
    <source>
        <dbReference type="SAM" id="MobiDB-lite"/>
    </source>
</evidence>
<feature type="region of interest" description="Disordered" evidence="13">
    <location>
        <begin position="721"/>
        <end position="851"/>
    </location>
</feature>
<evidence type="ECO:0000256" key="9">
    <source>
        <dbReference type="ARBA" id="ARBA00022857"/>
    </source>
</evidence>
<dbReference type="GO" id="GO:0005509">
    <property type="term" value="F:calcium ion binding"/>
    <property type="evidence" value="ECO:0007669"/>
    <property type="project" value="InterPro"/>
</dbReference>
<evidence type="ECO:0000256" key="10">
    <source>
        <dbReference type="ARBA" id="ARBA00022989"/>
    </source>
</evidence>
<gene>
    <name evidence="15" type="primary">LOC103643238</name>
</gene>
<evidence type="ECO:0000256" key="4">
    <source>
        <dbReference type="ARBA" id="ARBA00022630"/>
    </source>
</evidence>
<comment type="similarity">
    <text evidence="2">Belongs to the RBOH (TC 5.B.1.3) family.</text>
</comment>
<feature type="compositionally biased region" description="Basic and acidic residues" evidence="13">
    <location>
        <begin position="803"/>
        <end position="816"/>
    </location>
</feature>
<feature type="region of interest" description="Disordered" evidence="13">
    <location>
        <begin position="510"/>
        <end position="565"/>
    </location>
</feature>
<evidence type="ECO:0000256" key="6">
    <source>
        <dbReference type="ARBA" id="ARBA00022723"/>
    </source>
</evidence>
<reference evidence="15" key="3">
    <citation type="submission" date="2021-05" db="UniProtKB">
        <authorList>
            <consortium name="EnsemblPlants"/>
        </authorList>
    </citation>
    <scope>IDENTIFICATION</scope>
    <source>
        <strain evidence="15">cv. B73</strain>
    </source>
</reference>
<dbReference type="InterPro" id="IPR002048">
    <property type="entry name" value="EF_hand_dom"/>
</dbReference>
<dbReference type="InterPro" id="IPR013623">
    <property type="entry name" value="NADPH_Ox"/>
</dbReference>
<dbReference type="GO" id="GO:0016020">
    <property type="term" value="C:membrane"/>
    <property type="evidence" value="ECO:0007669"/>
    <property type="project" value="UniProtKB-SubCell"/>
</dbReference>
<comment type="subcellular location">
    <subcellularLocation>
        <location evidence="1">Membrane</location>
        <topology evidence="1">Multi-pass membrane protein</topology>
    </subcellularLocation>
</comment>
<dbReference type="FunFam" id="1.10.238.10:FF:000049">
    <property type="entry name" value="Respiratory burst oxidase homolog A"/>
    <property type="match status" value="1"/>
</dbReference>
<evidence type="ECO:0000256" key="3">
    <source>
        <dbReference type="ARBA" id="ARBA00022559"/>
    </source>
</evidence>
<feature type="region of interest" description="Disordered" evidence="13">
    <location>
        <begin position="467"/>
        <end position="490"/>
    </location>
</feature>
<dbReference type="Pfam" id="PF08414">
    <property type="entry name" value="NADPH_Ox"/>
    <property type="match status" value="1"/>
</dbReference>
<evidence type="ECO:0000256" key="11">
    <source>
        <dbReference type="ARBA" id="ARBA00023002"/>
    </source>
</evidence>
<dbReference type="Gramene" id="Zm00001eb040550_T002">
    <property type="protein sequence ID" value="Zm00001eb040550_P002"/>
    <property type="gene ID" value="Zm00001eb040550"/>
</dbReference>
<keyword evidence="9" id="KW-0521">NADP</keyword>
<keyword evidence="12" id="KW-0472">Membrane</keyword>
<dbReference type="SUPFAM" id="SSF47473">
    <property type="entry name" value="EF-hand"/>
    <property type="match status" value="1"/>
</dbReference>
<evidence type="ECO:0000256" key="8">
    <source>
        <dbReference type="ARBA" id="ARBA00022837"/>
    </source>
</evidence>
<dbReference type="Gene3D" id="1.10.238.10">
    <property type="entry name" value="EF-hand"/>
    <property type="match status" value="1"/>
</dbReference>
<keyword evidence="6" id="KW-0479">Metal-binding</keyword>
<evidence type="ECO:0000259" key="14">
    <source>
        <dbReference type="PROSITE" id="PS50222"/>
    </source>
</evidence>
<name>A0A804LVW4_MAIZE</name>
<evidence type="ECO:0000256" key="7">
    <source>
        <dbReference type="ARBA" id="ARBA00022827"/>
    </source>
</evidence>
<keyword evidence="10" id="KW-1133">Transmembrane helix</keyword>
<evidence type="ECO:0000313" key="16">
    <source>
        <dbReference type="Proteomes" id="UP000007305"/>
    </source>
</evidence>
<dbReference type="OrthoDB" id="167398at2759"/>
<feature type="compositionally biased region" description="Basic and acidic residues" evidence="13">
    <location>
        <begin position="842"/>
        <end position="851"/>
    </location>
</feature>
<dbReference type="GO" id="GO:0004601">
    <property type="term" value="F:peroxidase activity"/>
    <property type="evidence" value="ECO:0007669"/>
    <property type="project" value="UniProtKB-KW"/>
</dbReference>
<keyword evidence="3" id="KW-0575">Peroxidase</keyword>
<evidence type="ECO:0000256" key="2">
    <source>
        <dbReference type="ARBA" id="ARBA00007975"/>
    </source>
</evidence>